<dbReference type="Proteomes" id="UP001447842">
    <property type="component" value="Chromosome"/>
</dbReference>
<name>A0ABZ3H812_9BACT</name>
<evidence type="ECO:0000313" key="2">
    <source>
        <dbReference type="Proteomes" id="UP001447842"/>
    </source>
</evidence>
<sequence length="83" mass="9267">MSIRIKGVLIGQYESSYTDKETGTPVQKKRIQVLIEKSVKNGTKSELLDLTIPSEKAAKYQGMEGKQVEVDVSYFGQCTFYGV</sequence>
<evidence type="ECO:0000313" key="1">
    <source>
        <dbReference type="EMBL" id="XAU14532.1"/>
    </source>
</evidence>
<proteinExistence type="predicted"/>
<accession>A0ABZ3H812</accession>
<reference evidence="1 2" key="1">
    <citation type="submission" date="2024-03" db="EMBL/GenBank/DDBJ databases">
        <title>Sulfurimonas sp. HSL3-1.</title>
        <authorList>
            <person name="Wang S."/>
        </authorList>
    </citation>
    <scope>NUCLEOTIDE SEQUENCE [LARGE SCALE GENOMIC DNA]</scope>
    <source>
        <strain evidence="1 2">HSL3-1</strain>
    </source>
</reference>
<keyword evidence="2" id="KW-1185">Reference proteome</keyword>
<protein>
    <submittedName>
        <fullName evidence="1">Uncharacterized protein</fullName>
    </submittedName>
</protein>
<dbReference type="RefSeq" id="WP_345972234.1">
    <property type="nucleotide sequence ID" value="NZ_CP147920.1"/>
</dbReference>
<gene>
    <name evidence="1" type="ORF">WCY31_09785</name>
</gene>
<organism evidence="1 2">
    <name type="scientific">Sulfurimonas diazotrophicus</name>
    <dbReference type="NCBI Taxonomy" id="3131939"/>
    <lineage>
        <taxon>Bacteria</taxon>
        <taxon>Pseudomonadati</taxon>
        <taxon>Campylobacterota</taxon>
        <taxon>Epsilonproteobacteria</taxon>
        <taxon>Campylobacterales</taxon>
        <taxon>Sulfurimonadaceae</taxon>
        <taxon>Sulfurimonas</taxon>
    </lineage>
</organism>
<dbReference type="EMBL" id="CP147920">
    <property type="protein sequence ID" value="XAU14532.1"/>
    <property type="molecule type" value="Genomic_DNA"/>
</dbReference>